<dbReference type="AlphaFoldDB" id="A0A2Z7CXA1"/>
<evidence type="ECO:0000313" key="2">
    <source>
        <dbReference type="EMBL" id="KZV50965.1"/>
    </source>
</evidence>
<evidence type="ECO:0000256" key="1">
    <source>
        <dbReference type="SAM" id="MobiDB-lite"/>
    </source>
</evidence>
<evidence type="ECO:0000313" key="3">
    <source>
        <dbReference type="Proteomes" id="UP000250235"/>
    </source>
</evidence>
<accession>A0A2Z7CXA1</accession>
<name>A0A2Z7CXA1_9LAMI</name>
<feature type="compositionally biased region" description="Basic and acidic residues" evidence="1">
    <location>
        <begin position="239"/>
        <end position="266"/>
    </location>
</feature>
<gene>
    <name evidence="2" type="ORF">F511_09099</name>
</gene>
<protein>
    <recommendedName>
        <fullName evidence="4">Dystroglycan-like</fullName>
    </recommendedName>
</protein>
<organism evidence="2 3">
    <name type="scientific">Dorcoceras hygrometricum</name>
    <dbReference type="NCBI Taxonomy" id="472368"/>
    <lineage>
        <taxon>Eukaryota</taxon>
        <taxon>Viridiplantae</taxon>
        <taxon>Streptophyta</taxon>
        <taxon>Embryophyta</taxon>
        <taxon>Tracheophyta</taxon>
        <taxon>Spermatophyta</taxon>
        <taxon>Magnoliopsida</taxon>
        <taxon>eudicotyledons</taxon>
        <taxon>Gunneridae</taxon>
        <taxon>Pentapetalae</taxon>
        <taxon>asterids</taxon>
        <taxon>lamiids</taxon>
        <taxon>Lamiales</taxon>
        <taxon>Gesneriaceae</taxon>
        <taxon>Didymocarpoideae</taxon>
        <taxon>Trichosporeae</taxon>
        <taxon>Loxocarpinae</taxon>
        <taxon>Dorcoceras</taxon>
    </lineage>
</organism>
<evidence type="ECO:0008006" key="4">
    <source>
        <dbReference type="Google" id="ProtNLM"/>
    </source>
</evidence>
<dbReference type="Proteomes" id="UP000250235">
    <property type="component" value="Unassembled WGS sequence"/>
</dbReference>
<reference evidence="2 3" key="1">
    <citation type="journal article" date="2015" name="Proc. Natl. Acad. Sci. U.S.A.">
        <title>The resurrection genome of Boea hygrometrica: A blueprint for survival of dehydration.</title>
        <authorList>
            <person name="Xiao L."/>
            <person name="Yang G."/>
            <person name="Zhang L."/>
            <person name="Yang X."/>
            <person name="Zhao S."/>
            <person name="Ji Z."/>
            <person name="Zhou Q."/>
            <person name="Hu M."/>
            <person name="Wang Y."/>
            <person name="Chen M."/>
            <person name="Xu Y."/>
            <person name="Jin H."/>
            <person name="Xiao X."/>
            <person name="Hu G."/>
            <person name="Bao F."/>
            <person name="Hu Y."/>
            <person name="Wan P."/>
            <person name="Li L."/>
            <person name="Deng X."/>
            <person name="Kuang T."/>
            <person name="Xiang C."/>
            <person name="Zhu J.K."/>
            <person name="Oliver M.J."/>
            <person name="He Y."/>
        </authorList>
    </citation>
    <scope>NUCLEOTIDE SEQUENCE [LARGE SCALE GENOMIC DNA]</scope>
    <source>
        <strain evidence="3">cv. XS01</strain>
    </source>
</reference>
<feature type="compositionally biased region" description="Polar residues" evidence="1">
    <location>
        <begin position="225"/>
        <end position="236"/>
    </location>
</feature>
<keyword evidence="3" id="KW-1185">Reference proteome</keyword>
<proteinExistence type="predicted"/>
<dbReference type="EMBL" id="KQ992224">
    <property type="protein sequence ID" value="KZV50965.1"/>
    <property type="molecule type" value="Genomic_DNA"/>
</dbReference>
<feature type="region of interest" description="Disordered" evidence="1">
    <location>
        <begin position="225"/>
        <end position="266"/>
    </location>
</feature>
<dbReference type="OrthoDB" id="1751168at2759"/>
<sequence>MAASFFVNALQVDFESVLALDHTVMAIMFKSLEETGLKGFLEASGSVKLTRTNDVFAETFGLPTEGLVGFLDIPSKTVAEMRMKFSGTDVPFRAPNKKKEVNMEYKLLHDNVAKALCAKPGSFDVVTSVKFYLMVAISAGLKVNWAHILFQTLVAMVHTPTKESQSFAIQVSVLLKNLVNVDLGESVKLHPQKVLNNKLVHIYMKKNLTVGPTGETCRVFGAAVSEQQSTEDSPQSFHKKLEKDSEMKNPEKAAVENQKKKNDRIN</sequence>